<feature type="domain" description="ABM" evidence="1">
    <location>
        <begin position="2"/>
        <end position="91"/>
    </location>
</feature>
<dbReference type="GO" id="GO:0016491">
    <property type="term" value="F:oxidoreductase activity"/>
    <property type="evidence" value="ECO:0007669"/>
    <property type="project" value="TreeGrafter"/>
</dbReference>
<proteinExistence type="predicted"/>
<organism evidence="2 3">
    <name type="scientific">Terriglobus roseus (strain DSM 18391 / NRRL B-41598 / KBS 63)</name>
    <dbReference type="NCBI Taxonomy" id="926566"/>
    <lineage>
        <taxon>Bacteria</taxon>
        <taxon>Pseudomonadati</taxon>
        <taxon>Acidobacteriota</taxon>
        <taxon>Terriglobia</taxon>
        <taxon>Terriglobales</taxon>
        <taxon>Acidobacteriaceae</taxon>
        <taxon>Terriglobus</taxon>
    </lineage>
</organism>
<dbReference type="GO" id="GO:0005829">
    <property type="term" value="C:cytosol"/>
    <property type="evidence" value="ECO:0007669"/>
    <property type="project" value="TreeGrafter"/>
</dbReference>
<dbReference type="STRING" id="926566.Terro_0314"/>
<dbReference type="AlphaFoldDB" id="I3ZBP5"/>
<dbReference type="SUPFAM" id="SSF54909">
    <property type="entry name" value="Dimeric alpha+beta barrel"/>
    <property type="match status" value="1"/>
</dbReference>
<evidence type="ECO:0000313" key="3">
    <source>
        <dbReference type="Proteomes" id="UP000006056"/>
    </source>
</evidence>
<evidence type="ECO:0000313" key="2">
    <source>
        <dbReference type="EMBL" id="AFL86663.1"/>
    </source>
</evidence>
<dbReference type="eggNOG" id="COG1359">
    <property type="taxonomic scope" value="Bacteria"/>
</dbReference>
<gene>
    <name evidence="2" type="ordered locus">Terro_0314</name>
</gene>
<dbReference type="Pfam" id="PF03992">
    <property type="entry name" value="ABM"/>
    <property type="match status" value="1"/>
</dbReference>
<reference evidence="2 3" key="1">
    <citation type="submission" date="2012-06" db="EMBL/GenBank/DDBJ databases">
        <title>Complete genome of Terriglobus roseus DSM 18391.</title>
        <authorList>
            <consortium name="US DOE Joint Genome Institute (JGI-PGF)"/>
            <person name="Lucas S."/>
            <person name="Copeland A."/>
            <person name="Lapidus A."/>
            <person name="Glavina del Rio T."/>
            <person name="Dalin E."/>
            <person name="Tice H."/>
            <person name="Bruce D."/>
            <person name="Goodwin L."/>
            <person name="Pitluck S."/>
            <person name="Peters L."/>
            <person name="Mikhailova N."/>
            <person name="Munk A.C.C."/>
            <person name="Kyrpides N."/>
            <person name="Mavromatis K."/>
            <person name="Ivanova N."/>
            <person name="Brettin T."/>
            <person name="Detter J.C."/>
            <person name="Han C."/>
            <person name="Larimer F."/>
            <person name="Land M."/>
            <person name="Hauser L."/>
            <person name="Markowitz V."/>
            <person name="Cheng J.-F."/>
            <person name="Hugenholtz P."/>
            <person name="Woyke T."/>
            <person name="Wu D."/>
            <person name="Brambilla E."/>
            <person name="Klenk H.-P."/>
            <person name="Eisen J.A."/>
        </authorList>
    </citation>
    <scope>NUCLEOTIDE SEQUENCE [LARGE SCALE GENOMIC DNA]</scope>
    <source>
        <strain evidence="3">DSM 18391 / NRRL B-41598 / KBS 63</strain>
    </source>
</reference>
<dbReference type="InterPro" id="IPR007138">
    <property type="entry name" value="ABM_dom"/>
</dbReference>
<dbReference type="InterPro" id="IPR050744">
    <property type="entry name" value="AI-2_Isomerase_LsrG"/>
</dbReference>
<dbReference type="OrthoDB" id="9806189at2"/>
<accession>I3ZBP5</accession>
<dbReference type="KEGG" id="trs:Terro_0314"/>
<protein>
    <recommendedName>
        <fullName evidence="1">ABM domain-containing protein</fullName>
    </recommendedName>
</protein>
<dbReference type="PANTHER" id="PTHR33336:SF3">
    <property type="entry name" value="ABM DOMAIN-CONTAINING PROTEIN"/>
    <property type="match status" value="1"/>
</dbReference>
<dbReference type="PROSITE" id="PS51725">
    <property type="entry name" value="ABM"/>
    <property type="match status" value="1"/>
</dbReference>
<dbReference type="EMBL" id="CP003379">
    <property type="protein sequence ID" value="AFL86663.1"/>
    <property type="molecule type" value="Genomic_DNA"/>
</dbReference>
<dbReference type="InterPro" id="IPR011008">
    <property type="entry name" value="Dimeric_a/b-barrel"/>
</dbReference>
<dbReference type="Proteomes" id="UP000006056">
    <property type="component" value="Chromosome"/>
</dbReference>
<evidence type="ECO:0000259" key="1">
    <source>
        <dbReference type="PROSITE" id="PS51725"/>
    </source>
</evidence>
<keyword evidence="3" id="KW-1185">Reference proteome</keyword>
<dbReference type="PANTHER" id="PTHR33336">
    <property type="entry name" value="QUINOL MONOOXYGENASE YGIN-RELATED"/>
    <property type="match status" value="1"/>
</dbReference>
<dbReference type="HOGENOM" id="CLU_131496_3_3_0"/>
<dbReference type="RefSeq" id="WP_014784232.1">
    <property type="nucleotide sequence ID" value="NC_018014.1"/>
</dbReference>
<name>I3ZBP5_TERRK</name>
<sequence length="95" mass="10975">MISFTVRMRFATEDRAEIRSILQNLGAASRQEPGCGNYVAHTVESDPDTVVIYEQYRDAEALEAHRSSPHFEQWATNGLYRKMRERSLETLQEIV</sequence>
<dbReference type="Gene3D" id="3.30.70.100">
    <property type="match status" value="1"/>
</dbReference>